<gene>
    <name evidence="1" type="ORF">Micbo1qcDRAFT_160262</name>
</gene>
<dbReference type="Proteomes" id="UP000070501">
    <property type="component" value="Unassembled WGS sequence"/>
</dbReference>
<sequence length="179" mass="20486">MPLFTPASVTRGCITCFAGSSRRTVRGVFSPKIDQLAFRPYRLSQLKIVLDPNAPDLVYVQNVPPIRLLSHRRTLLRSAFTRYLQAKADQFVQQHEDKACCRGSDAMRSSTVRRGFGFPSDAYDSFSQYTQTRDDPGLVEDCRTTAGRYEIITVPNKVSILREIPWWQLPRGRFHSLRC</sequence>
<dbReference type="InParanoid" id="A0A136J5N7"/>
<keyword evidence="2" id="KW-1185">Reference proteome</keyword>
<dbReference type="AlphaFoldDB" id="A0A136J5N7"/>
<dbReference type="EMBL" id="KQ964248">
    <property type="protein sequence ID" value="KXJ92515.1"/>
    <property type="molecule type" value="Genomic_DNA"/>
</dbReference>
<evidence type="ECO:0000313" key="2">
    <source>
        <dbReference type="Proteomes" id="UP000070501"/>
    </source>
</evidence>
<name>A0A136J5N7_9PEZI</name>
<accession>A0A136J5N7</accession>
<evidence type="ECO:0000313" key="1">
    <source>
        <dbReference type="EMBL" id="KXJ92515.1"/>
    </source>
</evidence>
<organism evidence="1 2">
    <name type="scientific">Microdochium bolleyi</name>
    <dbReference type="NCBI Taxonomy" id="196109"/>
    <lineage>
        <taxon>Eukaryota</taxon>
        <taxon>Fungi</taxon>
        <taxon>Dikarya</taxon>
        <taxon>Ascomycota</taxon>
        <taxon>Pezizomycotina</taxon>
        <taxon>Sordariomycetes</taxon>
        <taxon>Xylariomycetidae</taxon>
        <taxon>Xylariales</taxon>
        <taxon>Microdochiaceae</taxon>
        <taxon>Microdochium</taxon>
    </lineage>
</organism>
<reference evidence="2" key="1">
    <citation type="submission" date="2016-02" db="EMBL/GenBank/DDBJ databases">
        <title>Draft genome sequence of Microdochium bolleyi, a fungal endophyte of beachgrass.</title>
        <authorList>
            <consortium name="DOE Joint Genome Institute"/>
            <person name="David A.S."/>
            <person name="May G."/>
            <person name="Haridas S."/>
            <person name="Lim J."/>
            <person name="Wang M."/>
            <person name="Labutti K."/>
            <person name="Lipzen A."/>
            <person name="Barry K."/>
            <person name="Grigoriev I.V."/>
        </authorList>
    </citation>
    <scope>NUCLEOTIDE SEQUENCE [LARGE SCALE GENOMIC DNA]</scope>
    <source>
        <strain evidence="2">J235TASD1</strain>
    </source>
</reference>
<protein>
    <submittedName>
        <fullName evidence="1">Uncharacterized protein</fullName>
    </submittedName>
</protein>
<proteinExistence type="predicted"/>